<dbReference type="Pfam" id="PF01807">
    <property type="entry name" value="Zn_ribbon_DnaG"/>
    <property type="match status" value="1"/>
</dbReference>
<keyword evidence="2" id="KW-0639">Primosome</keyword>
<name>A0A1F8DST2_9BACT</name>
<gene>
    <name evidence="15" type="ORF">A2755_00045</name>
</gene>
<dbReference type="PANTHER" id="PTHR30313:SF2">
    <property type="entry name" value="DNA PRIMASE"/>
    <property type="match status" value="1"/>
</dbReference>
<dbReference type="STRING" id="1802555.A2755_00045"/>
<dbReference type="SMART" id="SM00400">
    <property type="entry name" value="ZnF_CHCC"/>
    <property type="match status" value="1"/>
</dbReference>
<dbReference type="InterPro" id="IPR036977">
    <property type="entry name" value="DNA_primase_Znf_CHC2"/>
</dbReference>
<dbReference type="InterPro" id="IPR002694">
    <property type="entry name" value="Znf_CHC2"/>
</dbReference>
<proteinExistence type="inferred from homology"/>
<dbReference type="EMBL" id="MGIP01000008">
    <property type="protein sequence ID" value="OGM91522.1"/>
    <property type="molecule type" value="Genomic_DNA"/>
</dbReference>
<dbReference type="InterPro" id="IPR019475">
    <property type="entry name" value="DNA_primase_DnaB-bd"/>
</dbReference>
<dbReference type="GO" id="GO:0008270">
    <property type="term" value="F:zinc ion binding"/>
    <property type="evidence" value="ECO:0007669"/>
    <property type="project" value="UniProtKB-KW"/>
</dbReference>
<evidence type="ECO:0000256" key="8">
    <source>
        <dbReference type="ARBA" id="ARBA00022833"/>
    </source>
</evidence>
<dbReference type="GO" id="GO:0003899">
    <property type="term" value="F:DNA-directed RNA polymerase activity"/>
    <property type="evidence" value="ECO:0007669"/>
    <property type="project" value="InterPro"/>
</dbReference>
<dbReference type="SMART" id="SM00493">
    <property type="entry name" value="TOPRIM"/>
    <property type="match status" value="1"/>
</dbReference>
<reference evidence="15 16" key="1">
    <citation type="journal article" date="2016" name="Nat. Commun.">
        <title>Thousands of microbial genomes shed light on interconnected biogeochemical processes in an aquifer system.</title>
        <authorList>
            <person name="Anantharaman K."/>
            <person name="Brown C.T."/>
            <person name="Hug L.A."/>
            <person name="Sharon I."/>
            <person name="Castelle C.J."/>
            <person name="Probst A.J."/>
            <person name="Thomas B.C."/>
            <person name="Singh A."/>
            <person name="Wilkins M.J."/>
            <person name="Karaoz U."/>
            <person name="Brodie E.L."/>
            <person name="Williams K.H."/>
            <person name="Hubbard S.S."/>
            <person name="Banfield J.F."/>
        </authorList>
    </citation>
    <scope>NUCLEOTIDE SEQUENCE [LARGE SCALE GENOMIC DNA]</scope>
</reference>
<dbReference type="GO" id="GO:0003677">
    <property type="term" value="F:DNA binding"/>
    <property type="evidence" value="ECO:0007669"/>
    <property type="project" value="UniProtKB-KW"/>
</dbReference>
<dbReference type="HAMAP" id="MF_00974">
    <property type="entry name" value="DNA_primase_DnaG"/>
    <property type="match status" value="1"/>
</dbReference>
<dbReference type="PIRSF" id="PIRSF002811">
    <property type="entry name" value="DnaG"/>
    <property type="match status" value="1"/>
</dbReference>
<dbReference type="NCBIfam" id="TIGR01391">
    <property type="entry name" value="dnaG"/>
    <property type="match status" value="1"/>
</dbReference>
<comment type="cofactor">
    <cofactor evidence="12">
        <name>Zn(2+)</name>
        <dbReference type="ChEBI" id="CHEBI:29105"/>
    </cofactor>
    <text evidence="12">Binds 1 zinc ion per monomer.</text>
</comment>
<dbReference type="GO" id="GO:1990077">
    <property type="term" value="C:primosome complex"/>
    <property type="evidence" value="ECO:0007669"/>
    <property type="project" value="UniProtKB-KW"/>
</dbReference>
<dbReference type="Gene3D" id="3.90.580.10">
    <property type="entry name" value="Zinc finger, CHC2-type domain"/>
    <property type="match status" value="1"/>
</dbReference>
<feature type="domain" description="Toprim" evidence="14">
    <location>
        <begin position="234"/>
        <end position="315"/>
    </location>
</feature>
<evidence type="ECO:0000256" key="1">
    <source>
        <dbReference type="ARBA" id="ARBA00022478"/>
    </source>
</evidence>
<feature type="zinc finger region" description="CHC2-type" evidence="12">
    <location>
        <begin position="18"/>
        <end position="42"/>
    </location>
</feature>
<keyword evidence="7 12" id="KW-0863">Zinc-finger</keyword>
<dbReference type="Gene3D" id="3.40.1360.10">
    <property type="match status" value="1"/>
</dbReference>
<evidence type="ECO:0000256" key="3">
    <source>
        <dbReference type="ARBA" id="ARBA00022679"/>
    </source>
</evidence>
<evidence type="ECO:0000256" key="4">
    <source>
        <dbReference type="ARBA" id="ARBA00022695"/>
    </source>
</evidence>
<evidence type="ECO:0000256" key="6">
    <source>
        <dbReference type="ARBA" id="ARBA00022723"/>
    </source>
</evidence>
<dbReference type="Pfam" id="PF10410">
    <property type="entry name" value="DnaB_bind"/>
    <property type="match status" value="1"/>
</dbReference>
<comment type="caution">
    <text evidence="15">The sequence shown here is derived from an EMBL/GenBank/DDBJ whole genome shotgun (WGS) entry which is preliminary data.</text>
</comment>
<sequence length="586" mass="65712">VGSYIKLDKAGVNFKARCPFHSEKTASFYVSPARETWHCFGCGKGGDVFTFVMEMDGLDFPEALKLLADRAGVEIRHESSGERSTRSRLLELLEEAARFFQENLEGEKEISAYLTRRGLHDDTVKVFRIGYAPDGWRVLSEHLKRKGYSDPEIEKAGLTVQGGRGSYDRFRSRIIFPLEDSLGRVVGFGGRIYPPDAKNEEGAKYINTPQTALYDKSRYLYGFSRAKNGIRREGNAVVVEGYMDCILSQQAGVENTVAVSGTALTEPHLGMIRRLADALVLAFDTDKAGFEASRRSVDLAHAQGFNVKLVEIEGGKDPADIVLKSPETWQKMVAGSKESIAFFLNKAVGSSLPQDPIAKKKIGDDVLPMVARLKNEIERAHWVRELAKILRVGEEALWRELERHVWTKTAASLPESELAAPSAPPEMSRKARLEERIVGLLLLEPRLSALGDIPEKGDTALMATGELCDRLRAGGFHVIKEEFFVSLPEDLRREAERYLFEAEVVSEISPISVEEEFTEMLRSWKELSIKEKLAALQEEIERLEALGRREETQVQMERFGELTKHLAHIGSLHTQANEKKGKKENF</sequence>
<dbReference type="InterPro" id="IPR006171">
    <property type="entry name" value="TOPRIM_dom"/>
</dbReference>
<dbReference type="PROSITE" id="PS50880">
    <property type="entry name" value="TOPRIM"/>
    <property type="match status" value="1"/>
</dbReference>
<evidence type="ECO:0000313" key="16">
    <source>
        <dbReference type="Proteomes" id="UP000177029"/>
    </source>
</evidence>
<dbReference type="InterPro" id="IPR006295">
    <property type="entry name" value="DNA_primase_DnaG"/>
</dbReference>
<dbReference type="AlphaFoldDB" id="A0A1F8DST2"/>
<keyword evidence="1" id="KW-0240">DNA-directed RNA polymerase</keyword>
<evidence type="ECO:0000313" key="15">
    <source>
        <dbReference type="EMBL" id="OGM91522.1"/>
    </source>
</evidence>
<dbReference type="Proteomes" id="UP000177029">
    <property type="component" value="Unassembled WGS sequence"/>
</dbReference>
<dbReference type="InterPro" id="IPR050219">
    <property type="entry name" value="DnaG_primase"/>
</dbReference>
<keyword evidence="13" id="KW-0175">Coiled coil</keyword>
<dbReference type="GO" id="GO:0006269">
    <property type="term" value="P:DNA replication, synthesis of primer"/>
    <property type="evidence" value="ECO:0007669"/>
    <property type="project" value="UniProtKB-KW"/>
</dbReference>
<keyword evidence="3" id="KW-0808">Transferase</keyword>
<protein>
    <submittedName>
        <fullName evidence="15">DNA primase</fullName>
    </submittedName>
</protein>
<dbReference type="CDD" id="cd03364">
    <property type="entry name" value="TOPRIM_DnaG_primases"/>
    <property type="match status" value="1"/>
</dbReference>
<keyword evidence="9" id="KW-0460">Magnesium</keyword>
<dbReference type="InterPro" id="IPR034151">
    <property type="entry name" value="TOPRIM_DnaG_bac"/>
</dbReference>
<organism evidence="15 16">
    <name type="scientific">Candidatus Wolfebacteria bacterium RIFCSPHIGHO2_01_FULL_48_22</name>
    <dbReference type="NCBI Taxonomy" id="1802555"/>
    <lineage>
        <taxon>Bacteria</taxon>
        <taxon>Candidatus Wolfeibacteriota</taxon>
    </lineage>
</organism>
<dbReference type="InterPro" id="IPR030846">
    <property type="entry name" value="DnaG_bac"/>
</dbReference>
<keyword evidence="10" id="KW-0238">DNA-binding</keyword>
<keyword evidence="4" id="KW-0548">Nucleotidyltransferase</keyword>
<dbReference type="GO" id="GO:0000428">
    <property type="term" value="C:DNA-directed RNA polymerase complex"/>
    <property type="evidence" value="ECO:0007669"/>
    <property type="project" value="UniProtKB-KW"/>
</dbReference>
<dbReference type="Pfam" id="PF08275">
    <property type="entry name" value="DNAG_N"/>
    <property type="match status" value="1"/>
</dbReference>
<accession>A0A1F8DST2</accession>
<evidence type="ECO:0000256" key="10">
    <source>
        <dbReference type="ARBA" id="ARBA00023125"/>
    </source>
</evidence>
<keyword evidence="8 12" id="KW-0862">Zinc</keyword>
<dbReference type="GO" id="GO:0005737">
    <property type="term" value="C:cytoplasm"/>
    <property type="evidence" value="ECO:0007669"/>
    <property type="project" value="TreeGrafter"/>
</dbReference>
<dbReference type="FunFam" id="3.90.580.10:FF:000001">
    <property type="entry name" value="DNA primase"/>
    <property type="match status" value="1"/>
</dbReference>
<evidence type="ECO:0000256" key="5">
    <source>
        <dbReference type="ARBA" id="ARBA00022705"/>
    </source>
</evidence>
<evidence type="ECO:0000256" key="13">
    <source>
        <dbReference type="SAM" id="Coils"/>
    </source>
</evidence>
<dbReference type="Gene3D" id="3.90.980.10">
    <property type="entry name" value="DNA primase, catalytic core, N-terminal domain"/>
    <property type="match status" value="1"/>
</dbReference>
<feature type="non-terminal residue" evidence="15">
    <location>
        <position position="1"/>
    </location>
</feature>
<keyword evidence="11" id="KW-0804">Transcription</keyword>
<evidence type="ECO:0000256" key="11">
    <source>
        <dbReference type="ARBA" id="ARBA00023163"/>
    </source>
</evidence>
<keyword evidence="6 12" id="KW-0479">Metal-binding</keyword>
<evidence type="ECO:0000259" key="14">
    <source>
        <dbReference type="PROSITE" id="PS50880"/>
    </source>
</evidence>
<evidence type="ECO:0000256" key="7">
    <source>
        <dbReference type="ARBA" id="ARBA00022771"/>
    </source>
</evidence>
<feature type="coiled-coil region" evidence="13">
    <location>
        <begin position="526"/>
        <end position="553"/>
    </location>
</feature>
<dbReference type="PANTHER" id="PTHR30313">
    <property type="entry name" value="DNA PRIMASE"/>
    <property type="match status" value="1"/>
</dbReference>
<evidence type="ECO:0000256" key="2">
    <source>
        <dbReference type="ARBA" id="ARBA00022515"/>
    </source>
</evidence>
<dbReference type="SUPFAM" id="SSF57783">
    <property type="entry name" value="Zinc beta-ribbon"/>
    <property type="match status" value="1"/>
</dbReference>
<evidence type="ECO:0000256" key="9">
    <source>
        <dbReference type="ARBA" id="ARBA00022842"/>
    </source>
</evidence>
<keyword evidence="5" id="KW-0235">DNA replication</keyword>
<dbReference type="InterPro" id="IPR013264">
    <property type="entry name" value="DNAG_N"/>
</dbReference>
<dbReference type="Pfam" id="PF13155">
    <property type="entry name" value="Toprim_2"/>
    <property type="match status" value="1"/>
</dbReference>
<dbReference type="SUPFAM" id="SSF56731">
    <property type="entry name" value="DNA primase core"/>
    <property type="match status" value="1"/>
</dbReference>
<evidence type="ECO:0000256" key="12">
    <source>
        <dbReference type="PIRSR" id="PIRSR002811-1"/>
    </source>
</evidence>
<dbReference type="InterPro" id="IPR037068">
    <property type="entry name" value="DNA_primase_core_N_sf"/>
</dbReference>